<dbReference type="EMBL" id="JAVFWL010000001">
    <property type="protein sequence ID" value="KAK6731348.1"/>
    <property type="molecule type" value="Genomic_DNA"/>
</dbReference>
<evidence type="ECO:0000313" key="2">
    <source>
        <dbReference type="EMBL" id="KAK6731348.1"/>
    </source>
</evidence>
<dbReference type="Proteomes" id="UP001303046">
    <property type="component" value="Unassembled WGS sequence"/>
</dbReference>
<comment type="caution">
    <text evidence="2">The sequence shown here is derived from an EMBL/GenBank/DDBJ whole genome shotgun (WGS) entry which is preliminary data.</text>
</comment>
<evidence type="ECO:0000313" key="3">
    <source>
        <dbReference type="Proteomes" id="UP001303046"/>
    </source>
</evidence>
<keyword evidence="3" id="KW-1185">Reference proteome</keyword>
<reference evidence="2 3" key="1">
    <citation type="submission" date="2023-08" db="EMBL/GenBank/DDBJ databases">
        <title>A Necator americanus chromosomal reference genome.</title>
        <authorList>
            <person name="Ilik V."/>
            <person name="Petrzelkova K.J."/>
            <person name="Pardy F."/>
            <person name="Fuh T."/>
            <person name="Niatou-Singa F.S."/>
            <person name="Gouil Q."/>
            <person name="Baker L."/>
            <person name="Ritchie M.E."/>
            <person name="Jex A.R."/>
            <person name="Gazzola D."/>
            <person name="Li H."/>
            <person name="Toshio Fujiwara R."/>
            <person name="Zhan B."/>
            <person name="Aroian R.V."/>
            <person name="Pafco B."/>
            <person name="Schwarz E.M."/>
        </authorList>
    </citation>
    <scope>NUCLEOTIDE SEQUENCE [LARGE SCALE GENOMIC DNA]</scope>
    <source>
        <strain evidence="2 3">Aroian</strain>
        <tissue evidence="2">Whole animal</tissue>
    </source>
</reference>
<feature type="compositionally biased region" description="Acidic residues" evidence="1">
    <location>
        <begin position="129"/>
        <end position="146"/>
    </location>
</feature>
<accession>A0ABR1C106</accession>
<protein>
    <submittedName>
        <fullName evidence="2">Uncharacterized protein</fullName>
    </submittedName>
</protein>
<gene>
    <name evidence="2" type="primary">Necator_chrI.g3806</name>
    <name evidence="2" type="ORF">RB195_007677</name>
</gene>
<proteinExistence type="predicted"/>
<name>A0ABR1C106_NECAM</name>
<feature type="region of interest" description="Disordered" evidence="1">
    <location>
        <begin position="122"/>
        <end position="166"/>
    </location>
</feature>
<sequence>MVPSRFELLPLMCGFECVRKYTVFGVVDVSLTQERSTQRLGGSTGTQVSTQIPSSMNKACLIDLIDLEKMKILDGPGRCRAQMIAQEGFGPSAVNPQPNLAPTALNQTPYVGVMQRIALETSISSPIGGEEEKEEEAEKEEDEEEEEGRRIVQRKISGLLDNTRTV</sequence>
<organism evidence="2 3">
    <name type="scientific">Necator americanus</name>
    <name type="common">Human hookworm</name>
    <dbReference type="NCBI Taxonomy" id="51031"/>
    <lineage>
        <taxon>Eukaryota</taxon>
        <taxon>Metazoa</taxon>
        <taxon>Ecdysozoa</taxon>
        <taxon>Nematoda</taxon>
        <taxon>Chromadorea</taxon>
        <taxon>Rhabditida</taxon>
        <taxon>Rhabditina</taxon>
        <taxon>Rhabditomorpha</taxon>
        <taxon>Strongyloidea</taxon>
        <taxon>Ancylostomatidae</taxon>
        <taxon>Bunostominae</taxon>
        <taxon>Necator</taxon>
    </lineage>
</organism>
<evidence type="ECO:0000256" key="1">
    <source>
        <dbReference type="SAM" id="MobiDB-lite"/>
    </source>
</evidence>